<organism evidence="1 2">
    <name type="scientific">Hymenobacter metallilatus</name>
    <dbReference type="NCBI Taxonomy" id="2493666"/>
    <lineage>
        <taxon>Bacteria</taxon>
        <taxon>Pseudomonadati</taxon>
        <taxon>Bacteroidota</taxon>
        <taxon>Cytophagia</taxon>
        <taxon>Cytophagales</taxon>
        <taxon>Hymenobacteraceae</taxon>
        <taxon>Hymenobacter</taxon>
    </lineage>
</organism>
<dbReference type="InterPro" id="IPR053851">
    <property type="entry name" value="DUF6929"/>
</dbReference>
<evidence type="ECO:0000313" key="1">
    <source>
        <dbReference type="EMBL" id="RSK33820.1"/>
    </source>
</evidence>
<gene>
    <name evidence="1" type="ORF">EI290_08910</name>
</gene>
<dbReference type="Proteomes" id="UP000280066">
    <property type="component" value="Unassembled WGS sequence"/>
</dbReference>
<accession>A0A3R9MK88</accession>
<dbReference type="AlphaFoldDB" id="A0A3R9MK88"/>
<protein>
    <submittedName>
        <fullName evidence="1">Uncharacterized protein</fullName>
    </submittedName>
</protein>
<proteinExistence type="predicted"/>
<reference evidence="1 2" key="1">
    <citation type="submission" date="2018-12" db="EMBL/GenBank/DDBJ databases">
        <authorList>
            <person name="Feng G."/>
            <person name="Zhu H."/>
        </authorList>
    </citation>
    <scope>NUCLEOTIDE SEQUENCE [LARGE SCALE GENOMIC DNA]</scope>
    <source>
        <strain evidence="1 2">9PBR-2</strain>
    </source>
</reference>
<sequence length="306" mass="31952">MRALIRRELQLLDLPSASGVEIVQEVAYIIGDDSPFLYQLNAATLAGGGRTALFETAHFSSGRIPKDVKLDLECLTALTTPAGETGLLVLGSGATALREQGFWVPLPVAGSGAGTVYPLGLSGLYTALRALLPSGIVLNLEAATATETELLLFQRTVGAASGNMLFRLPLAATWAYLHHQTTQLPAVHRQLFELPVIDGKPAGFSGASWGAGQVFVTASVEDTQDAVLDGAVLGSFVGVLQLGSPGHRTVVPVTLAQLAWADGRPYRGKVEGVAVLRPLAAGHYELLLVTDDDAGGSTAVTVELTM</sequence>
<comment type="caution">
    <text evidence="1">The sequence shown here is derived from an EMBL/GenBank/DDBJ whole genome shotgun (WGS) entry which is preliminary data.</text>
</comment>
<evidence type="ECO:0000313" key="2">
    <source>
        <dbReference type="Proteomes" id="UP000280066"/>
    </source>
</evidence>
<dbReference type="EMBL" id="RWIS01000005">
    <property type="protein sequence ID" value="RSK33820.1"/>
    <property type="molecule type" value="Genomic_DNA"/>
</dbReference>
<dbReference type="RefSeq" id="WP_125428851.1">
    <property type="nucleotide sequence ID" value="NZ_RWIS01000005.1"/>
</dbReference>
<dbReference type="Pfam" id="PF22000">
    <property type="entry name" value="DUF6929"/>
    <property type="match status" value="1"/>
</dbReference>
<dbReference type="OrthoDB" id="6710009at2"/>
<name>A0A3R9MK88_9BACT</name>
<keyword evidence="2" id="KW-1185">Reference proteome</keyword>